<dbReference type="PROSITE" id="PS51194">
    <property type="entry name" value="HELICASE_CTER"/>
    <property type="match status" value="1"/>
</dbReference>
<dbReference type="Gene3D" id="3.40.50.300">
    <property type="entry name" value="P-loop containing nucleotide triphosphate hydrolases"/>
    <property type="match status" value="2"/>
</dbReference>
<name>A0A918YQM1_9ACTN</name>
<gene>
    <name evidence="3" type="ORF">GCM10010339_71040</name>
</gene>
<dbReference type="SUPFAM" id="SSF52540">
    <property type="entry name" value="P-loop containing nucleoside triphosphate hydrolases"/>
    <property type="match status" value="1"/>
</dbReference>
<reference evidence="3" key="1">
    <citation type="journal article" date="2014" name="Int. J. Syst. Evol. Microbiol.">
        <title>Complete genome sequence of Corynebacterium casei LMG S-19264T (=DSM 44701T), isolated from a smear-ripened cheese.</title>
        <authorList>
            <consortium name="US DOE Joint Genome Institute (JGI-PGF)"/>
            <person name="Walter F."/>
            <person name="Albersmeier A."/>
            <person name="Kalinowski J."/>
            <person name="Ruckert C."/>
        </authorList>
    </citation>
    <scope>NUCLEOTIDE SEQUENCE</scope>
    <source>
        <strain evidence="3">JCM 4714</strain>
    </source>
</reference>
<feature type="domain" description="Helicase C-terminal" evidence="2">
    <location>
        <begin position="878"/>
        <end position="1041"/>
    </location>
</feature>
<sequence length="1163" mass="128291">MSAFPHGRASAPANTPAQRYDALLASLSRRVVSQAVGTSIPSGTRLSDQPQKRLWLGMLASEPKMIQETNVGFRGLQITPPAQGFTFRVQRLPSELTVEVSASAFLALHPTVDEQRASMATEASTHGFDAADELGSAAADHARGVPAAAPAPRTRVSTFGNGQTPGYPLAQVWTKISMTPVKVTIPLVSGEARSVRVGESEIATAMRSATARQQRELYRQRLAGPPVGSLPRDHDLIDERTWASYGAHNLLAPDHLTPPEHRAAVEVEVRPVDGCYEIFVAVVNTTPAPRDQLVDGNRPYDEAYLDTRLYEVILSATVDAPVVPYELEQVAQSHRYERTVSAFGHASPVTCETRGERTILRTEFAAEQPTWRAHPRTKSKDADGREILIDTTFDSLIADPIGTVARLVDLLDVWVERNWGASALDALHKARGWNDEARAEAEEDALAARAEASWVRAGLETLRANPDVLAAFVAANKVVKAAAENEYTAWRPFQIAWIVGCLPGMVDPRKHREVNIVWFQTGGGKSEAYLGLMLVTLFYGRYTGVTRGTQVWARFPLRLLALQQTERFAKMVLHAEVLRQRDPRIRHTGAFGIGYFVGGGNTPNKLYKPGNNSYHGPDPTSPETAEACRVLDDCPLCGCPLAVRWDDPSHTMRHICENDGCQLSGVLPVWGVDDDIYRRAPAVLVGTVDKLAQLGQNQAFQILLGRPHSVCPKHGYSSNPNWCAVYGCRENRLPVPKGFGHVRLEIADELHLLDESLGALDGMYESLLQKISEHLNNDPFQIVAATATIEGYKNQVRHLYDRDARRFPVNGPEAGETFWSTTEIGDPLRRYLGVRSRASTMVTATREVAVVHDYWVRDLCTNPKSVVAEAGLDANDPDIVEEARKAGEDLYEVLVTYCLRNEDLTSFTRDPAVSDLLVSRDNLAIINGDASPSAIRGAVTRLLERPDDESERVKIIAATKAIGHGFDVSRLGVMAVMGTPTQASEIIQASARVGRRHPGLVVNVINPSRDRDASVFRYYPEWIRYLDRLVHKVPVNRESVPVLKRVLPGGLMAWLLQVLDRAWITGAPKRRSLADSTAFRDAVNAGAIDKKLLVSLLRHGFGIDDTSIYHRMHRQAIDSWVDEHLTTVPLRAEAGDRLPTLLNPSVPRSLRDIEEPLIIYGEL</sequence>
<comment type="caution">
    <text evidence="3">The sequence shown here is derived from an EMBL/GenBank/DDBJ whole genome shotgun (WGS) entry which is preliminary data.</text>
</comment>
<dbReference type="RefSeq" id="WP_189957733.1">
    <property type="nucleotide sequence ID" value="NZ_BMVG01000028.1"/>
</dbReference>
<keyword evidence="4" id="KW-1185">Reference proteome</keyword>
<accession>A0A918YQM1</accession>
<proteinExistence type="predicted"/>
<dbReference type="EMBL" id="BMVG01000028">
    <property type="protein sequence ID" value="GHE11393.1"/>
    <property type="molecule type" value="Genomic_DNA"/>
</dbReference>
<evidence type="ECO:0000259" key="2">
    <source>
        <dbReference type="PROSITE" id="PS51194"/>
    </source>
</evidence>
<dbReference type="AlphaFoldDB" id="A0A918YQM1"/>
<feature type="region of interest" description="Disordered" evidence="1">
    <location>
        <begin position="139"/>
        <end position="162"/>
    </location>
</feature>
<feature type="compositionally biased region" description="Low complexity" evidence="1">
    <location>
        <begin position="144"/>
        <end position="155"/>
    </location>
</feature>
<dbReference type="InterPro" id="IPR001650">
    <property type="entry name" value="Helicase_C-like"/>
</dbReference>
<evidence type="ECO:0000313" key="4">
    <source>
        <dbReference type="Proteomes" id="UP000655443"/>
    </source>
</evidence>
<dbReference type="InterPro" id="IPR027417">
    <property type="entry name" value="P-loop_NTPase"/>
</dbReference>
<evidence type="ECO:0000256" key="1">
    <source>
        <dbReference type="SAM" id="MobiDB-lite"/>
    </source>
</evidence>
<dbReference type="CDD" id="cd18785">
    <property type="entry name" value="SF2_C"/>
    <property type="match status" value="1"/>
</dbReference>
<evidence type="ECO:0000313" key="3">
    <source>
        <dbReference type="EMBL" id="GHE11393.1"/>
    </source>
</evidence>
<reference evidence="3" key="2">
    <citation type="submission" date="2020-09" db="EMBL/GenBank/DDBJ databases">
        <authorList>
            <person name="Sun Q."/>
            <person name="Ohkuma M."/>
        </authorList>
    </citation>
    <scope>NUCLEOTIDE SEQUENCE</scope>
    <source>
        <strain evidence="3">JCM 4714</strain>
    </source>
</reference>
<dbReference type="Proteomes" id="UP000655443">
    <property type="component" value="Unassembled WGS sequence"/>
</dbReference>
<organism evidence="3 4">
    <name type="scientific">Streptomyces alanosinicus</name>
    <dbReference type="NCBI Taxonomy" id="68171"/>
    <lineage>
        <taxon>Bacteria</taxon>
        <taxon>Bacillati</taxon>
        <taxon>Actinomycetota</taxon>
        <taxon>Actinomycetes</taxon>
        <taxon>Kitasatosporales</taxon>
        <taxon>Streptomycetaceae</taxon>
        <taxon>Streptomyces</taxon>
    </lineage>
</organism>
<protein>
    <recommendedName>
        <fullName evidence="2">Helicase C-terminal domain-containing protein</fullName>
    </recommendedName>
</protein>